<feature type="compositionally biased region" description="Low complexity" evidence="1">
    <location>
        <begin position="139"/>
        <end position="164"/>
    </location>
</feature>
<organism evidence="3 4">
    <name type="scientific">Fulvimarina uroteuthidis</name>
    <dbReference type="NCBI Taxonomy" id="3098149"/>
    <lineage>
        <taxon>Bacteria</taxon>
        <taxon>Pseudomonadati</taxon>
        <taxon>Pseudomonadota</taxon>
        <taxon>Alphaproteobacteria</taxon>
        <taxon>Hyphomicrobiales</taxon>
        <taxon>Aurantimonadaceae</taxon>
        <taxon>Fulvimarina</taxon>
    </lineage>
</organism>
<feature type="chain" id="PRO_5046197133" evidence="2">
    <location>
        <begin position="26"/>
        <end position="292"/>
    </location>
</feature>
<accession>A0ABU5HY42</accession>
<keyword evidence="2" id="KW-0732">Signal</keyword>
<dbReference type="EMBL" id="JAXLPB010000001">
    <property type="protein sequence ID" value="MDY8108058.1"/>
    <property type="molecule type" value="Genomic_DNA"/>
</dbReference>
<reference evidence="3 4" key="1">
    <citation type="submission" date="2023-12" db="EMBL/GenBank/DDBJ databases">
        <title>Description of Novel Strain Fulvimarina sp. 2208YS6-2-32 isolated from Uroteuthis (Photololigo) edulis.</title>
        <authorList>
            <person name="Park J.-S."/>
        </authorList>
    </citation>
    <scope>NUCLEOTIDE SEQUENCE [LARGE SCALE GENOMIC DNA]</scope>
    <source>
        <strain evidence="3 4">2208YS6-2-32</strain>
    </source>
</reference>
<evidence type="ECO:0000313" key="3">
    <source>
        <dbReference type="EMBL" id="MDY8108058.1"/>
    </source>
</evidence>
<dbReference type="RefSeq" id="WP_322185508.1">
    <property type="nucleotide sequence ID" value="NZ_JAXLPB010000001.1"/>
</dbReference>
<gene>
    <name evidence="3" type="ORF">U0C82_02700</name>
</gene>
<evidence type="ECO:0000256" key="1">
    <source>
        <dbReference type="SAM" id="MobiDB-lite"/>
    </source>
</evidence>
<name>A0ABU5HY42_9HYPH</name>
<feature type="compositionally biased region" description="Polar residues" evidence="1">
    <location>
        <begin position="189"/>
        <end position="200"/>
    </location>
</feature>
<feature type="signal peptide" evidence="2">
    <location>
        <begin position="1"/>
        <end position="25"/>
    </location>
</feature>
<feature type="compositionally biased region" description="Low complexity" evidence="1">
    <location>
        <begin position="172"/>
        <end position="181"/>
    </location>
</feature>
<sequence>MTRLQTLASALALSAATLTAGGAYADCATELSALKSSMGSSSETSSGSGAMSAGTDSASMSSGGGSASTDGASASSDVAPSADAAVPAAETPAGMDQAAVNSDEPTFTAAGANEGQNDREESTGALSGIAPTPALEDTAAGNEAPESGAAASASSSASSGATGSESGGAATGGSDAMSADATPGDTDQDAVTTDQPTFTETGDVEGQSDRAESTGALSGVAPTPALTDEASGEADDAAGGEASSGSTASNGSTMEGGQDMASTHLAAAQAALDAGNEEACMAAVEQAKQATM</sequence>
<comment type="caution">
    <text evidence="3">The sequence shown here is derived from an EMBL/GenBank/DDBJ whole genome shotgun (WGS) entry which is preliminary data.</text>
</comment>
<protein>
    <submittedName>
        <fullName evidence="3">Uncharacterized protein</fullName>
    </submittedName>
</protein>
<feature type="compositionally biased region" description="Low complexity" evidence="1">
    <location>
        <begin position="34"/>
        <end position="89"/>
    </location>
</feature>
<feature type="region of interest" description="Disordered" evidence="1">
    <location>
        <begin position="34"/>
        <end position="262"/>
    </location>
</feature>
<feature type="compositionally biased region" description="Low complexity" evidence="1">
    <location>
        <begin position="239"/>
        <end position="253"/>
    </location>
</feature>
<dbReference type="Proteomes" id="UP001294412">
    <property type="component" value="Unassembled WGS sequence"/>
</dbReference>
<keyword evidence="4" id="KW-1185">Reference proteome</keyword>
<proteinExistence type="predicted"/>
<evidence type="ECO:0000313" key="4">
    <source>
        <dbReference type="Proteomes" id="UP001294412"/>
    </source>
</evidence>
<evidence type="ECO:0000256" key="2">
    <source>
        <dbReference type="SAM" id="SignalP"/>
    </source>
</evidence>